<dbReference type="Pfam" id="PF07637">
    <property type="entry name" value="PSD5"/>
    <property type="match status" value="1"/>
</dbReference>
<feature type="domain" description="DUF1595" evidence="6">
    <location>
        <begin position="158"/>
        <end position="216"/>
    </location>
</feature>
<dbReference type="Proteomes" id="UP000064967">
    <property type="component" value="Chromosome"/>
</dbReference>
<dbReference type="KEGG" id="llu:AKJ09_04846"/>
<feature type="domain" description="DUF1587" evidence="3">
    <location>
        <begin position="78"/>
        <end position="140"/>
    </location>
</feature>
<sequence>MFGVPLAPRHAMIRQGTAILALVLAGGAVTACTGIIGGEDDRSGPGTGSAVGANGGNVTPSALDCSSNTIKPGDAPLRRMTREQYNATVRDLLGDDSAPANGFVADGAFGPFDSNKEAPVTSLIATQYMNAAEKLATAATANITAFASCAASGNDAQCAQDTIASFGKKAYRRPLSGSESTRLLDLFTTRRAQSGETFQSAMQLVLQVMLQSPQFVNHIETGDLARAKDGAAPLTGYEIASRLSYSIWGTMPDQALFDAADQGKLDTVQDVEAQARRMLDDPRSHDGIMNFYSEWLGLAKVLKMNKSTNTYPQFNPALRAAMAEETKQFVNSILWNGDAHLETLIDAPFTFVNGPLAELYGIQGVTGNAFTRVDLDPKQRRGVFGEASFLAANAHEAQTSPVHRGKFIRERILCQQMPSPPANANTSPPSADATTTTRERFAQHSKDPVCAGCHKLMDPIGLAFEEFDGVGAFRATENNLPVDSSGELVGTDVDGKFVGLTGLVDKLVQSDQVRKCVATQWFRYALERPDATDDACPIQGVQTDFAKSGYNLKELIILVAKSDSFRYRKIDTSAGACQ</sequence>
<evidence type="ECO:0000256" key="1">
    <source>
        <dbReference type="SAM" id="MobiDB-lite"/>
    </source>
</evidence>
<dbReference type="STRING" id="1391654.AKJ09_04846"/>
<dbReference type="Pfam" id="PF07626">
    <property type="entry name" value="PSD3"/>
    <property type="match status" value="1"/>
</dbReference>
<feature type="region of interest" description="Disordered" evidence="1">
    <location>
        <begin position="417"/>
        <end position="441"/>
    </location>
</feature>
<dbReference type="Pfam" id="PF07627">
    <property type="entry name" value="PSCyt3"/>
    <property type="match status" value="1"/>
</dbReference>
<evidence type="ECO:0000313" key="7">
    <source>
        <dbReference type="EMBL" id="AKU98182.1"/>
    </source>
</evidence>
<feature type="domain" description="DUF1585" evidence="2">
    <location>
        <begin position="496"/>
        <end position="565"/>
    </location>
</feature>
<evidence type="ECO:0000259" key="4">
    <source>
        <dbReference type="Pfam" id="PF07627"/>
    </source>
</evidence>
<feature type="compositionally biased region" description="Low complexity" evidence="1">
    <location>
        <begin position="422"/>
        <end position="436"/>
    </location>
</feature>
<dbReference type="InterPro" id="IPR013042">
    <property type="entry name" value="DUF1592"/>
</dbReference>
<name>A0A0K1PXD9_9BACT</name>
<evidence type="ECO:0000259" key="6">
    <source>
        <dbReference type="Pfam" id="PF07637"/>
    </source>
</evidence>
<feature type="domain" description="DUF1592" evidence="5">
    <location>
        <begin position="234"/>
        <end position="362"/>
    </location>
</feature>
<evidence type="ECO:0000259" key="3">
    <source>
        <dbReference type="Pfam" id="PF07626"/>
    </source>
</evidence>
<feature type="domain" description="DUF1588" evidence="4">
    <location>
        <begin position="380"/>
        <end position="477"/>
    </location>
</feature>
<dbReference type="EMBL" id="CP012333">
    <property type="protein sequence ID" value="AKU98182.1"/>
    <property type="molecule type" value="Genomic_DNA"/>
</dbReference>
<dbReference type="InterPro" id="IPR013039">
    <property type="entry name" value="DUF1588"/>
</dbReference>
<keyword evidence="8" id="KW-1185">Reference proteome</keyword>
<dbReference type="InterPro" id="IPR011478">
    <property type="entry name" value="DUF1585"/>
</dbReference>
<reference evidence="7 8" key="1">
    <citation type="submission" date="2015-08" db="EMBL/GenBank/DDBJ databases">
        <authorList>
            <person name="Babu N.S."/>
            <person name="Beckwith C.J."/>
            <person name="Beseler K.G."/>
            <person name="Brison A."/>
            <person name="Carone J.V."/>
            <person name="Caskin T.P."/>
            <person name="Diamond M."/>
            <person name="Durham M.E."/>
            <person name="Foxe J.M."/>
            <person name="Go M."/>
            <person name="Henderson B.A."/>
            <person name="Jones I.B."/>
            <person name="McGettigan J.A."/>
            <person name="Micheletti S.J."/>
            <person name="Nasrallah M.E."/>
            <person name="Ortiz D."/>
            <person name="Piller C.R."/>
            <person name="Privatt S.R."/>
            <person name="Schneider S.L."/>
            <person name="Sharp S."/>
            <person name="Smith T.C."/>
            <person name="Stanton J.D."/>
            <person name="Ullery H.E."/>
            <person name="Wilson R.J."/>
            <person name="Serrano M.G."/>
            <person name="Buck G."/>
            <person name="Lee V."/>
            <person name="Wang Y."/>
            <person name="Carvalho R."/>
            <person name="Voegtly L."/>
            <person name="Shi R."/>
            <person name="Duckworth R."/>
            <person name="Johnson A."/>
            <person name="Loviza R."/>
            <person name="Walstead R."/>
            <person name="Shah Z."/>
            <person name="Kiflezghi M."/>
            <person name="Wade K."/>
            <person name="Ball S.L."/>
            <person name="Bradley K.W."/>
            <person name="Asai D.J."/>
            <person name="Bowman C.A."/>
            <person name="Russell D.A."/>
            <person name="Pope W.H."/>
            <person name="Jacobs-Sera D."/>
            <person name="Hendrix R.W."/>
            <person name="Hatfull G.F."/>
        </authorList>
    </citation>
    <scope>NUCLEOTIDE SEQUENCE [LARGE SCALE GENOMIC DNA]</scope>
    <source>
        <strain evidence="7 8">DSM 27648</strain>
    </source>
</reference>
<dbReference type="AlphaFoldDB" id="A0A0K1PXD9"/>
<evidence type="ECO:0000313" key="8">
    <source>
        <dbReference type="Proteomes" id="UP000064967"/>
    </source>
</evidence>
<dbReference type="InterPro" id="IPR013043">
    <property type="entry name" value="DUF1595"/>
</dbReference>
<gene>
    <name evidence="7" type="ORF">AKJ09_04846</name>
</gene>
<evidence type="ECO:0000259" key="5">
    <source>
        <dbReference type="Pfam" id="PF07631"/>
    </source>
</evidence>
<dbReference type="Pfam" id="PF07624">
    <property type="entry name" value="PSD2"/>
    <property type="match status" value="1"/>
</dbReference>
<accession>A0A0K1PXD9</accession>
<protein>
    <submittedName>
        <fullName evidence="7">Cellulose-binding domain protein</fullName>
    </submittedName>
</protein>
<dbReference type="Pfam" id="PF07631">
    <property type="entry name" value="PSD4"/>
    <property type="match status" value="1"/>
</dbReference>
<proteinExistence type="predicted"/>
<dbReference type="InterPro" id="IPR013036">
    <property type="entry name" value="DUF1587"/>
</dbReference>
<evidence type="ECO:0000259" key="2">
    <source>
        <dbReference type="Pfam" id="PF07624"/>
    </source>
</evidence>
<organism evidence="7 8">
    <name type="scientific">Labilithrix luteola</name>
    <dbReference type="NCBI Taxonomy" id="1391654"/>
    <lineage>
        <taxon>Bacteria</taxon>
        <taxon>Pseudomonadati</taxon>
        <taxon>Myxococcota</taxon>
        <taxon>Polyangia</taxon>
        <taxon>Polyangiales</taxon>
        <taxon>Labilitrichaceae</taxon>
        <taxon>Labilithrix</taxon>
    </lineage>
</organism>